<protein>
    <submittedName>
        <fullName evidence="1">11938_t:CDS:1</fullName>
    </submittedName>
</protein>
<feature type="non-terminal residue" evidence="1">
    <location>
        <position position="107"/>
    </location>
</feature>
<proteinExistence type="predicted"/>
<comment type="caution">
    <text evidence="1">The sequence shown here is derived from an EMBL/GenBank/DDBJ whole genome shotgun (WGS) entry which is preliminary data.</text>
</comment>
<keyword evidence="2" id="KW-1185">Reference proteome</keyword>
<feature type="non-terminal residue" evidence="1">
    <location>
        <position position="1"/>
    </location>
</feature>
<accession>A0ACA9S9F5</accession>
<dbReference type="EMBL" id="CAJVQC010100733">
    <property type="protein sequence ID" value="CAG8831135.1"/>
    <property type="molecule type" value="Genomic_DNA"/>
</dbReference>
<dbReference type="Proteomes" id="UP000789920">
    <property type="component" value="Unassembled WGS sequence"/>
</dbReference>
<sequence>LDNGYYPITPYNLIFDKIKQTNMKAAQELLDHWATMLNIAKNILTYYANEFENRDITIPLPLLLIEQDAEQEYEGYLLYDTTWESVKNLKNCDKLVKVFKEEKEFNL</sequence>
<reference evidence="1" key="1">
    <citation type="submission" date="2021-06" db="EMBL/GenBank/DDBJ databases">
        <authorList>
            <person name="Kallberg Y."/>
            <person name="Tangrot J."/>
            <person name="Rosling A."/>
        </authorList>
    </citation>
    <scope>NUCLEOTIDE SEQUENCE</scope>
    <source>
        <strain evidence="1">MA461A</strain>
    </source>
</reference>
<evidence type="ECO:0000313" key="1">
    <source>
        <dbReference type="EMBL" id="CAG8831135.1"/>
    </source>
</evidence>
<evidence type="ECO:0000313" key="2">
    <source>
        <dbReference type="Proteomes" id="UP000789920"/>
    </source>
</evidence>
<gene>
    <name evidence="1" type="ORF">RPERSI_LOCUS28035</name>
</gene>
<organism evidence="1 2">
    <name type="scientific">Racocetra persica</name>
    <dbReference type="NCBI Taxonomy" id="160502"/>
    <lineage>
        <taxon>Eukaryota</taxon>
        <taxon>Fungi</taxon>
        <taxon>Fungi incertae sedis</taxon>
        <taxon>Mucoromycota</taxon>
        <taxon>Glomeromycotina</taxon>
        <taxon>Glomeromycetes</taxon>
        <taxon>Diversisporales</taxon>
        <taxon>Gigasporaceae</taxon>
        <taxon>Racocetra</taxon>
    </lineage>
</organism>
<name>A0ACA9S9F5_9GLOM</name>